<evidence type="ECO:0000256" key="1">
    <source>
        <dbReference type="SAM" id="Phobius"/>
    </source>
</evidence>
<dbReference type="STRING" id="1285242.A6A04_04530"/>
<dbReference type="AlphaFoldDB" id="A0A178MH64"/>
<accession>A0A178MH64</accession>
<sequence>MPHRRAFRLRKTKATRDKLIAAFLLGTGLFTPPLLTLFMSGSRVMGVPLFYLYVFVAWISLTALLGLIAERDSGE</sequence>
<organism evidence="2 3">
    <name type="scientific">Paramagnetospirillum marisnigri</name>
    <dbReference type="NCBI Taxonomy" id="1285242"/>
    <lineage>
        <taxon>Bacteria</taxon>
        <taxon>Pseudomonadati</taxon>
        <taxon>Pseudomonadota</taxon>
        <taxon>Alphaproteobacteria</taxon>
        <taxon>Rhodospirillales</taxon>
        <taxon>Magnetospirillaceae</taxon>
        <taxon>Paramagnetospirillum</taxon>
    </lineage>
</organism>
<dbReference type="EMBL" id="LWQT01000077">
    <property type="protein sequence ID" value="OAN48030.1"/>
    <property type="molecule type" value="Genomic_DNA"/>
</dbReference>
<proteinExistence type="predicted"/>
<keyword evidence="3" id="KW-1185">Reference proteome</keyword>
<keyword evidence="1" id="KW-0812">Transmembrane</keyword>
<keyword evidence="1" id="KW-0472">Membrane</keyword>
<feature type="transmembrane region" description="Helical" evidence="1">
    <location>
        <begin position="50"/>
        <end position="69"/>
    </location>
</feature>
<evidence type="ECO:0000313" key="3">
    <source>
        <dbReference type="Proteomes" id="UP000078428"/>
    </source>
</evidence>
<keyword evidence="1" id="KW-1133">Transmembrane helix</keyword>
<evidence type="ECO:0000313" key="2">
    <source>
        <dbReference type="EMBL" id="OAN48030.1"/>
    </source>
</evidence>
<gene>
    <name evidence="2" type="ORF">A6A04_04530</name>
</gene>
<dbReference type="RefSeq" id="WP_068494174.1">
    <property type="nucleotide sequence ID" value="NZ_LWQT01000077.1"/>
</dbReference>
<feature type="transmembrane region" description="Helical" evidence="1">
    <location>
        <begin position="20"/>
        <end position="38"/>
    </location>
</feature>
<dbReference type="Proteomes" id="UP000078428">
    <property type="component" value="Unassembled WGS sequence"/>
</dbReference>
<name>A0A178MH64_9PROT</name>
<protein>
    <submittedName>
        <fullName evidence="2">Uncharacterized protein</fullName>
    </submittedName>
</protein>
<dbReference type="OrthoDB" id="7066136at2"/>
<comment type="caution">
    <text evidence="2">The sequence shown here is derived from an EMBL/GenBank/DDBJ whole genome shotgun (WGS) entry which is preliminary data.</text>
</comment>
<reference evidence="2 3" key="1">
    <citation type="submission" date="2016-04" db="EMBL/GenBank/DDBJ databases">
        <title>Draft genome sequence of freshwater magnetotactic bacteria Magnetospirillum marisnigri SP-1 and Magnetospirillum moscoviense BB-1.</title>
        <authorList>
            <person name="Koziaeva V."/>
            <person name="Dziuba M.V."/>
            <person name="Ivanov T.M."/>
            <person name="Kuznetsov B."/>
            <person name="Grouzdev D.S."/>
        </authorList>
    </citation>
    <scope>NUCLEOTIDE SEQUENCE [LARGE SCALE GENOMIC DNA]</scope>
    <source>
        <strain evidence="2 3">SP-1</strain>
    </source>
</reference>